<sequence>MRYRSVLSNKTKVEEAVKRCSSVRECLHFLGLRSAGGNYKQFYCWCEKHGIIPPKGKNINGLNNASKQAQIPLEKILILGSSYNRNSLKSRLIQESLLEERCYECGILSKWNEKPLCLQLDHINGIANDNRIENLRLLCPNCHSQTLTFAGKRKPYSRIVFYSCSNCYASITKSSKLGLCKRCASLRSNLKRRKVERPSKEELHELLWSKPTSLVAKELGVSDKAIEKWCKSYGIPKPPRGYWNKQNQLQGLIVNQTL</sequence>
<dbReference type="STRING" id="272123.Anacy_2172"/>
<dbReference type="CDD" id="cd00085">
    <property type="entry name" value="HNHc"/>
    <property type="match status" value="1"/>
</dbReference>
<dbReference type="GO" id="GO:0004519">
    <property type="term" value="F:endonuclease activity"/>
    <property type="evidence" value="ECO:0007669"/>
    <property type="project" value="UniProtKB-KW"/>
</dbReference>
<dbReference type="KEGG" id="acy:Anacy_2172"/>
<dbReference type="GO" id="GO:0003676">
    <property type="term" value="F:nucleic acid binding"/>
    <property type="evidence" value="ECO:0007669"/>
    <property type="project" value="InterPro"/>
</dbReference>
<dbReference type="RefSeq" id="WP_015214277.1">
    <property type="nucleotide sequence ID" value="NC_019771.1"/>
</dbReference>
<keyword evidence="2" id="KW-0378">Hydrolase</keyword>
<dbReference type="eggNOG" id="COG1403">
    <property type="taxonomic scope" value="Bacteria"/>
</dbReference>
<dbReference type="SMART" id="SM00507">
    <property type="entry name" value="HNHc"/>
    <property type="match status" value="1"/>
</dbReference>
<keyword evidence="2" id="KW-0540">Nuclease</keyword>
<keyword evidence="2" id="KW-0255">Endonuclease</keyword>
<organism evidence="2 3">
    <name type="scientific">Anabaena cylindrica (strain ATCC 27899 / PCC 7122)</name>
    <dbReference type="NCBI Taxonomy" id="272123"/>
    <lineage>
        <taxon>Bacteria</taxon>
        <taxon>Bacillati</taxon>
        <taxon>Cyanobacteriota</taxon>
        <taxon>Cyanophyceae</taxon>
        <taxon>Nostocales</taxon>
        <taxon>Nostocaceae</taxon>
        <taxon>Anabaena</taxon>
    </lineage>
</organism>
<evidence type="ECO:0000259" key="1">
    <source>
        <dbReference type="SMART" id="SM00507"/>
    </source>
</evidence>
<dbReference type="InterPro" id="IPR002711">
    <property type="entry name" value="HNH"/>
</dbReference>
<dbReference type="InterPro" id="IPR003615">
    <property type="entry name" value="HNH_nuc"/>
</dbReference>
<feature type="domain" description="HNH nuclease" evidence="1">
    <location>
        <begin position="92"/>
        <end position="144"/>
    </location>
</feature>
<dbReference type="PATRIC" id="fig|272123.3.peg.2373"/>
<dbReference type="GO" id="GO:0008270">
    <property type="term" value="F:zinc ion binding"/>
    <property type="evidence" value="ECO:0007669"/>
    <property type="project" value="InterPro"/>
</dbReference>
<dbReference type="HOGENOM" id="CLU_1076214_0_0_3"/>
<dbReference type="Pfam" id="PF01844">
    <property type="entry name" value="HNH"/>
    <property type="match status" value="1"/>
</dbReference>
<name>K9ZFW7_ANACC</name>
<protein>
    <submittedName>
        <fullName evidence="2">HNH endonuclease</fullName>
    </submittedName>
</protein>
<evidence type="ECO:0000313" key="2">
    <source>
        <dbReference type="EMBL" id="AFZ57639.1"/>
    </source>
</evidence>
<reference evidence="3" key="1">
    <citation type="journal article" date="2013" name="Proc. Natl. Acad. Sci. U.S.A.">
        <title>Improving the coverage of the cyanobacterial phylum using diversity-driven genome sequencing.</title>
        <authorList>
            <person name="Shih P.M."/>
            <person name="Wu D."/>
            <person name="Latifi A."/>
            <person name="Axen S.D."/>
            <person name="Fewer D.P."/>
            <person name="Talla E."/>
            <person name="Calteau A."/>
            <person name="Cai F."/>
            <person name="Tandeau de Marsac N."/>
            <person name="Rippka R."/>
            <person name="Herdman M."/>
            <person name="Sivonen K."/>
            <person name="Coursin T."/>
            <person name="Laurent T."/>
            <person name="Goodwin L."/>
            <person name="Nolan M."/>
            <person name="Davenport K.W."/>
            <person name="Han C.S."/>
            <person name="Rubin E.M."/>
            <person name="Eisen J.A."/>
            <person name="Woyke T."/>
            <person name="Gugger M."/>
            <person name="Kerfeld C.A."/>
        </authorList>
    </citation>
    <scope>NUCLEOTIDE SEQUENCE [LARGE SCALE GENOMIC DNA]</scope>
    <source>
        <strain evidence="3">ATCC 27899 / PCC 7122</strain>
    </source>
</reference>
<keyword evidence="3" id="KW-1185">Reference proteome</keyword>
<dbReference type="EMBL" id="CP003659">
    <property type="protein sequence ID" value="AFZ57639.1"/>
    <property type="molecule type" value="Genomic_DNA"/>
</dbReference>
<evidence type="ECO:0000313" key="3">
    <source>
        <dbReference type="Proteomes" id="UP000010474"/>
    </source>
</evidence>
<proteinExistence type="predicted"/>
<dbReference type="Proteomes" id="UP000010474">
    <property type="component" value="Chromosome"/>
</dbReference>
<accession>K9ZFW7</accession>
<gene>
    <name evidence="2" type="ordered locus">Anacy_2172</name>
</gene>
<dbReference type="AlphaFoldDB" id="K9ZFW7"/>
<dbReference type="OrthoDB" id="481858at2"/>